<keyword evidence="11" id="KW-0325">Glycoprotein</keyword>
<comment type="similarity">
    <text evidence="3">Belongs to the multicopper oxidase family.</text>
</comment>
<keyword evidence="10" id="KW-0186">Copper</keyword>
<keyword evidence="7" id="KW-0479">Metal-binding</keyword>
<evidence type="ECO:0000256" key="8">
    <source>
        <dbReference type="ARBA" id="ARBA00022737"/>
    </source>
</evidence>
<comment type="catalytic activity">
    <reaction evidence="1">
        <text>4 hydroquinone + O2 = 4 benzosemiquinone + 2 H2O</text>
        <dbReference type="Rhea" id="RHEA:11276"/>
        <dbReference type="ChEBI" id="CHEBI:15377"/>
        <dbReference type="ChEBI" id="CHEBI:15379"/>
        <dbReference type="ChEBI" id="CHEBI:17594"/>
        <dbReference type="ChEBI" id="CHEBI:17977"/>
        <dbReference type="EC" id="1.10.3.2"/>
    </reaction>
</comment>
<name>A0ABR0V9H8_REHGL</name>
<keyword evidence="16" id="KW-1185">Reference proteome</keyword>
<evidence type="ECO:0000256" key="2">
    <source>
        <dbReference type="ARBA" id="ARBA00004271"/>
    </source>
</evidence>
<evidence type="ECO:0000256" key="3">
    <source>
        <dbReference type="ARBA" id="ARBA00010609"/>
    </source>
</evidence>
<keyword evidence="9" id="KW-0560">Oxidoreductase</keyword>
<comment type="caution">
    <text evidence="15">The sequence shown here is derived from an EMBL/GenBank/DDBJ whole genome shotgun (WGS) entry which is preliminary data.</text>
</comment>
<dbReference type="InterPro" id="IPR001117">
    <property type="entry name" value="Cu-oxidase_2nd"/>
</dbReference>
<keyword evidence="8" id="KW-0677">Repeat</keyword>
<evidence type="ECO:0000256" key="12">
    <source>
        <dbReference type="ARBA" id="ARBA00023185"/>
    </source>
</evidence>
<dbReference type="EC" id="1.10.3.2" evidence="4"/>
<evidence type="ECO:0000259" key="14">
    <source>
        <dbReference type="Pfam" id="PF07731"/>
    </source>
</evidence>
<evidence type="ECO:0000256" key="6">
    <source>
        <dbReference type="ARBA" id="ARBA00022525"/>
    </source>
</evidence>
<organism evidence="15 16">
    <name type="scientific">Rehmannia glutinosa</name>
    <name type="common">Chinese foxglove</name>
    <dbReference type="NCBI Taxonomy" id="99300"/>
    <lineage>
        <taxon>Eukaryota</taxon>
        <taxon>Viridiplantae</taxon>
        <taxon>Streptophyta</taxon>
        <taxon>Embryophyta</taxon>
        <taxon>Tracheophyta</taxon>
        <taxon>Spermatophyta</taxon>
        <taxon>Magnoliopsida</taxon>
        <taxon>eudicotyledons</taxon>
        <taxon>Gunneridae</taxon>
        <taxon>Pentapetalae</taxon>
        <taxon>asterids</taxon>
        <taxon>lamiids</taxon>
        <taxon>Lamiales</taxon>
        <taxon>Orobanchaceae</taxon>
        <taxon>Rehmannieae</taxon>
        <taxon>Rehmannia</taxon>
    </lineage>
</organism>
<dbReference type="Gene3D" id="2.60.40.420">
    <property type="entry name" value="Cupredoxins - blue copper proteins"/>
    <property type="match status" value="3"/>
</dbReference>
<evidence type="ECO:0000256" key="5">
    <source>
        <dbReference type="ARBA" id="ARBA00022523"/>
    </source>
</evidence>
<protein>
    <recommendedName>
        <fullName evidence="4">laccase</fullName>
        <ecNumber evidence="4">1.10.3.2</ecNumber>
    </recommendedName>
</protein>
<reference evidence="15 16" key="1">
    <citation type="journal article" date="2021" name="Comput. Struct. Biotechnol. J.">
        <title>De novo genome assembly of the potent medicinal plant Rehmannia glutinosa using nanopore technology.</title>
        <authorList>
            <person name="Ma L."/>
            <person name="Dong C."/>
            <person name="Song C."/>
            <person name="Wang X."/>
            <person name="Zheng X."/>
            <person name="Niu Y."/>
            <person name="Chen S."/>
            <person name="Feng W."/>
        </authorList>
    </citation>
    <scope>NUCLEOTIDE SEQUENCE [LARGE SCALE GENOMIC DNA]</scope>
    <source>
        <strain evidence="15">DH-2019</strain>
    </source>
</reference>
<gene>
    <name evidence="15" type="ORF">DH2020_035605</name>
</gene>
<dbReference type="InterPro" id="IPR034285">
    <property type="entry name" value="CuRO_2_LCC"/>
</dbReference>
<dbReference type="InterPro" id="IPR008972">
    <property type="entry name" value="Cupredoxin"/>
</dbReference>
<evidence type="ECO:0000259" key="13">
    <source>
        <dbReference type="Pfam" id="PF00394"/>
    </source>
</evidence>
<keyword evidence="12" id="KW-0439">Lignin degradation</keyword>
<dbReference type="InterPro" id="IPR045087">
    <property type="entry name" value="Cu-oxidase_fam"/>
</dbReference>
<comment type="subcellular location">
    <subcellularLocation>
        <location evidence="2">Secreted</location>
        <location evidence="2">Extracellular space</location>
        <location evidence="2">Apoplast</location>
    </subcellularLocation>
</comment>
<keyword evidence="6" id="KW-0964">Secreted</keyword>
<dbReference type="EMBL" id="JABTTQ020001566">
    <property type="protein sequence ID" value="KAK6130630.1"/>
    <property type="molecule type" value="Genomic_DNA"/>
</dbReference>
<keyword evidence="5" id="KW-0052">Apoplast</keyword>
<evidence type="ECO:0000256" key="9">
    <source>
        <dbReference type="ARBA" id="ARBA00023002"/>
    </source>
</evidence>
<proteinExistence type="inferred from homology"/>
<sequence length="460" mass="51204">MASGVYAIAGDFDNSTTTGIVESPELRASVVALPPDSPKFQRHDASFNFTSRSKPSEQNGRATQRVTKSLLELHLESSYVYIGYKRWHGVKMPRYPWSDGPEYVTQCPISPGTKFSQRIVLSDEEGTLWWHAHSEWSRASVYGEWWNADVQEVMEEFLASGGDPNVSDAFLINGQPGDLYPCSRQGTYRLSVEFGKTYLIRMINAVMNNIMFFKITNHNITVVGSDGAYTKPLTSDYITISPGQTIDFLLHANQPPSHYYMASRVYASAGNYDNTTTTGIIEYVGNYTPPSSLSLPIFPNFNDTAASVNFTSRLRSLANEKYPIDVPLNVTDILFFTLSINLRPCVNNSCDGRFDERLLASVNNVTMLLPRTDILQVRADTAAGIGTDVNILEYNATVELRVPGGRTSVDGIDHPMHLHVQFLCRRVGFGNFGENRDPANYNLVDPPMETIAILEMDGSL</sequence>
<dbReference type="PANTHER" id="PTHR11709:SF443">
    <property type="entry name" value="LACCASE-15"/>
    <property type="match status" value="1"/>
</dbReference>
<dbReference type="CDD" id="cd13875">
    <property type="entry name" value="CuRO_2_LCC_plant"/>
    <property type="match status" value="1"/>
</dbReference>
<evidence type="ECO:0000256" key="11">
    <source>
        <dbReference type="ARBA" id="ARBA00023180"/>
    </source>
</evidence>
<dbReference type="Proteomes" id="UP001318860">
    <property type="component" value="Unassembled WGS sequence"/>
</dbReference>
<dbReference type="Pfam" id="PF00394">
    <property type="entry name" value="Cu-oxidase"/>
    <property type="match status" value="1"/>
</dbReference>
<dbReference type="Pfam" id="PF07731">
    <property type="entry name" value="Cu-oxidase_2"/>
    <property type="match status" value="1"/>
</dbReference>
<evidence type="ECO:0000313" key="16">
    <source>
        <dbReference type="Proteomes" id="UP001318860"/>
    </source>
</evidence>
<evidence type="ECO:0000256" key="7">
    <source>
        <dbReference type="ARBA" id="ARBA00022723"/>
    </source>
</evidence>
<evidence type="ECO:0000256" key="10">
    <source>
        <dbReference type="ARBA" id="ARBA00023008"/>
    </source>
</evidence>
<accession>A0ABR0V9H8</accession>
<feature type="domain" description="Plastocyanin-like" evidence="13">
    <location>
        <begin position="142"/>
        <end position="285"/>
    </location>
</feature>
<evidence type="ECO:0000256" key="4">
    <source>
        <dbReference type="ARBA" id="ARBA00012297"/>
    </source>
</evidence>
<evidence type="ECO:0000256" key="1">
    <source>
        <dbReference type="ARBA" id="ARBA00000349"/>
    </source>
</evidence>
<dbReference type="PANTHER" id="PTHR11709">
    <property type="entry name" value="MULTI-COPPER OXIDASE"/>
    <property type="match status" value="1"/>
</dbReference>
<dbReference type="InterPro" id="IPR011706">
    <property type="entry name" value="Cu-oxidase_C"/>
</dbReference>
<dbReference type="SUPFAM" id="SSF49503">
    <property type="entry name" value="Cupredoxins"/>
    <property type="match status" value="3"/>
</dbReference>
<feature type="domain" description="Plastocyanin-like" evidence="14">
    <location>
        <begin position="383"/>
        <end position="453"/>
    </location>
</feature>
<evidence type="ECO:0000313" key="15">
    <source>
        <dbReference type="EMBL" id="KAK6130630.1"/>
    </source>
</evidence>